<reference evidence="1 2" key="1">
    <citation type="journal article" date="2015" name="Genome Announc.">
        <title>Complete Genome Sequence of Microcystis aeruginosa NIES-2549, a Bloom-Forming Cyanobacterium from Lake Kasumigaura, Japan.</title>
        <authorList>
            <person name="Yamaguchi H."/>
            <person name="Suzuki S."/>
            <person name="Tanabe Y."/>
            <person name="Osana Y."/>
            <person name="Shimura Y."/>
            <person name="Ishida K."/>
            <person name="Kawachi M."/>
        </authorList>
    </citation>
    <scope>NUCLEOTIDE SEQUENCE [LARGE SCALE GENOMIC DNA]</scope>
    <source>
        <strain evidence="1 2">NIES-2549</strain>
    </source>
</reference>
<dbReference type="InterPro" id="IPR025455">
    <property type="entry name" value="DUF4276"/>
</dbReference>
<dbReference type="RefSeq" id="WP_046661838.1">
    <property type="nucleotide sequence ID" value="NZ_CP011304.1"/>
</dbReference>
<dbReference type="PATRIC" id="fig|1641812.3.peg.1886"/>
<dbReference type="Proteomes" id="UP000034103">
    <property type="component" value="Chromosome"/>
</dbReference>
<sequence length="233" mass="26625">MAKKIKQIIIALATEGSSDHRFLTNIIQRTFERVAFDDEQEIEIFDPICLPQISGENIREKAKKYAIQAVEKGAMVLCFHADADDKTDENAFKERIDPAFNAIKSDERDLCKNLVAIVPIQMTEAWILADKELLKKELCTKKSDSELAIDKDPESFSNPKETIKNAINKAREGITKRYRNKLKIDDLYSQIGTKIPLSKLESLSSYKKFEKSVRDIFPQLTKVNNIEDNPDET</sequence>
<gene>
    <name evidence="1" type="ORF">MYAER_1831</name>
</gene>
<evidence type="ECO:0008006" key="3">
    <source>
        <dbReference type="Google" id="ProtNLM"/>
    </source>
</evidence>
<evidence type="ECO:0000313" key="1">
    <source>
        <dbReference type="EMBL" id="AKE64179.1"/>
    </source>
</evidence>
<organism evidence="1 2">
    <name type="scientific">Microcystis aeruginosa NIES-2549</name>
    <dbReference type="NCBI Taxonomy" id="1641812"/>
    <lineage>
        <taxon>Bacteria</taxon>
        <taxon>Bacillati</taxon>
        <taxon>Cyanobacteriota</taxon>
        <taxon>Cyanophyceae</taxon>
        <taxon>Oscillatoriophycideae</taxon>
        <taxon>Chroococcales</taxon>
        <taxon>Microcystaceae</taxon>
        <taxon>Microcystis</taxon>
    </lineage>
</organism>
<dbReference type="EMBL" id="CP011304">
    <property type="protein sequence ID" value="AKE64179.1"/>
    <property type="molecule type" value="Genomic_DNA"/>
</dbReference>
<protein>
    <recommendedName>
        <fullName evidence="3">DUF4276 family protein</fullName>
    </recommendedName>
</protein>
<dbReference type="Pfam" id="PF14103">
    <property type="entry name" value="DUF4276"/>
    <property type="match status" value="1"/>
</dbReference>
<dbReference type="HOGENOM" id="CLU_110720_0_0_3"/>
<name>A0A0F6U3X4_MICAE</name>
<proteinExistence type="predicted"/>
<accession>A0A0F6U3X4</accession>
<evidence type="ECO:0000313" key="2">
    <source>
        <dbReference type="Proteomes" id="UP000034103"/>
    </source>
</evidence>
<dbReference type="AlphaFoldDB" id="A0A0F6U3X4"/>